<dbReference type="InterPro" id="IPR048427">
    <property type="entry name" value="YpoC"/>
</dbReference>
<protein>
    <submittedName>
        <fullName evidence="2">YpoC family protein</fullName>
    </submittedName>
</protein>
<organism evidence="2">
    <name type="scientific">Alkalihalophilus sp. As8PL</name>
    <dbReference type="NCBI Taxonomy" id="3237103"/>
    <lineage>
        <taxon>Bacteria</taxon>
        <taxon>Bacillati</taxon>
        <taxon>Bacillota</taxon>
        <taxon>Bacilli</taxon>
        <taxon>Bacillales</taxon>
        <taxon>Bacillaceae</taxon>
        <taxon>Alkalihalophilus</taxon>
    </lineage>
</organism>
<dbReference type="EMBL" id="CP162551">
    <property type="protein sequence ID" value="XDI37086.1"/>
    <property type="molecule type" value="Genomic_DNA"/>
</dbReference>
<evidence type="ECO:0000313" key="2">
    <source>
        <dbReference type="EMBL" id="XDI37086.1"/>
    </source>
</evidence>
<dbReference type="AlphaFoldDB" id="A0AB39BUU7"/>
<evidence type="ECO:0000259" key="1">
    <source>
        <dbReference type="Pfam" id="PF21747"/>
    </source>
</evidence>
<name>A0AB39BUU7_9BACI</name>
<proteinExistence type="predicted"/>
<dbReference type="RefSeq" id="WP_368504463.1">
    <property type="nucleotide sequence ID" value="NZ_CP162551.1"/>
</dbReference>
<feature type="domain" description="YpoC-like" evidence="1">
    <location>
        <begin position="53"/>
        <end position="162"/>
    </location>
</feature>
<accession>A0AB39BUU7</accession>
<dbReference type="Pfam" id="PF21747">
    <property type="entry name" value="YpoC"/>
    <property type="match status" value="1"/>
</dbReference>
<reference evidence="2" key="1">
    <citation type="submission" date="2024-07" db="EMBL/GenBank/DDBJ databases">
        <title>Identification and characteristics of an arsenic-resistant bacterial isolate, which belongs to a novel species.</title>
        <authorList>
            <person name="Juszczyk A."/>
            <person name="Kowalczyk A."/>
            <person name="Was K."/>
            <person name="Kosowicz W."/>
            <person name="Budzyn A."/>
            <person name="Latowski D."/>
        </authorList>
    </citation>
    <scope>NUCLEOTIDE SEQUENCE</scope>
    <source>
        <strain evidence="2">As8PL</strain>
    </source>
</reference>
<gene>
    <name evidence="2" type="ORF">AB3N04_01880</name>
</gene>
<sequence length="164" mass="19561">MQLTIREGFKISPFYESDTVEIKAEQSYGERLRSVCFYYDITKECYPWKEPEAYLPPLFSVWKEAEKELMPLFRSRKTMQVTSNMIRMTALCIDALFWMNKKELIELNDLATQTDSLALKPANIKERLMFILTKPNSYHSFTQLRMLMQEIEKCYARSKLIQRK</sequence>